<evidence type="ECO:0000256" key="7">
    <source>
        <dbReference type="HAMAP-Rule" id="MF_00127"/>
    </source>
</evidence>
<evidence type="ECO:0000259" key="9">
    <source>
        <dbReference type="PROSITE" id="PS50862"/>
    </source>
</evidence>
<evidence type="ECO:0000313" key="10">
    <source>
        <dbReference type="EMBL" id="MCA9726593.1"/>
    </source>
</evidence>
<dbReference type="CDD" id="cd00773">
    <property type="entry name" value="HisRS-like_core"/>
    <property type="match status" value="1"/>
</dbReference>
<dbReference type="NCBIfam" id="TIGR00442">
    <property type="entry name" value="hisS"/>
    <property type="match status" value="1"/>
</dbReference>
<keyword evidence="4 7" id="KW-0648">Protein biosynthesis</keyword>
<evidence type="ECO:0000256" key="5">
    <source>
        <dbReference type="ARBA" id="ARBA00023146"/>
    </source>
</evidence>
<dbReference type="InterPro" id="IPR004516">
    <property type="entry name" value="HisRS/HisZ"/>
</dbReference>
<dbReference type="SUPFAM" id="SSF55681">
    <property type="entry name" value="Class II aaRS and biotin synthetases"/>
    <property type="match status" value="1"/>
</dbReference>
<dbReference type="Gene3D" id="3.30.930.10">
    <property type="entry name" value="Bira Bifunctional Protein, Domain 2"/>
    <property type="match status" value="1"/>
</dbReference>
<keyword evidence="3 7" id="KW-0067">ATP-binding</keyword>
<comment type="similarity">
    <text evidence="1 7">Belongs to the class-II aminoacyl-tRNA synthetase family.</text>
</comment>
<evidence type="ECO:0000256" key="4">
    <source>
        <dbReference type="ARBA" id="ARBA00022917"/>
    </source>
</evidence>
<dbReference type="Pfam" id="PF13393">
    <property type="entry name" value="tRNA-synt_His"/>
    <property type="match status" value="1"/>
</dbReference>
<feature type="binding site" evidence="8">
    <location>
        <position position="136"/>
    </location>
    <ligand>
        <name>L-histidine</name>
        <dbReference type="ChEBI" id="CHEBI:57595"/>
    </ligand>
</feature>
<protein>
    <recommendedName>
        <fullName evidence="7">Histidine--tRNA ligase</fullName>
        <ecNumber evidence="7">6.1.1.21</ecNumber>
    </recommendedName>
    <alternativeName>
        <fullName evidence="7">Histidyl-tRNA synthetase</fullName>
        <shortName evidence="7">HisRS</shortName>
    </alternativeName>
</protein>
<feature type="domain" description="Aminoacyl-transfer RNA synthetases class-II family profile" evidence="9">
    <location>
        <begin position="1"/>
        <end position="301"/>
    </location>
</feature>
<keyword evidence="7 10" id="KW-0436">Ligase</keyword>
<dbReference type="Gene3D" id="3.40.50.800">
    <property type="entry name" value="Anticodon-binding domain"/>
    <property type="match status" value="1"/>
</dbReference>
<dbReference type="Proteomes" id="UP000697710">
    <property type="component" value="Unassembled WGS sequence"/>
</dbReference>
<evidence type="ECO:0000256" key="1">
    <source>
        <dbReference type="ARBA" id="ARBA00008226"/>
    </source>
</evidence>
<comment type="subcellular location">
    <subcellularLocation>
        <location evidence="7">Cytoplasm</location>
    </subcellularLocation>
</comment>
<dbReference type="PANTHER" id="PTHR11476">
    <property type="entry name" value="HISTIDYL-TRNA SYNTHETASE"/>
    <property type="match status" value="1"/>
</dbReference>
<dbReference type="InterPro" id="IPR015807">
    <property type="entry name" value="His-tRNA-ligase"/>
</dbReference>
<dbReference type="EMBL" id="JAGQHR010000046">
    <property type="protein sequence ID" value="MCA9726593.1"/>
    <property type="molecule type" value="Genomic_DNA"/>
</dbReference>
<dbReference type="PANTHER" id="PTHR11476:SF7">
    <property type="entry name" value="HISTIDINE--TRNA LIGASE"/>
    <property type="match status" value="1"/>
</dbReference>
<evidence type="ECO:0000256" key="8">
    <source>
        <dbReference type="PIRSR" id="PIRSR001549-1"/>
    </source>
</evidence>
<dbReference type="AlphaFoldDB" id="A0A956LWG2"/>
<evidence type="ECO:0000256" key="2">
    <source>
        <dbReference type="ARBA" id="ARBA00022741"/>
    </source>
</evidence>
<gene>
    <name evidence="7 10" type="primary">hisS</name>
    <name evidence="10" type="ORF">KC729_02855</name>
</gene>
<dbReference type="InterPro" id="IPR004154">
    <property type="entry name" value="Anticodon-bd"/>
</dbReference>
<reference evidence="10" key="2">
    <citation type="journal article" date="2021" name="Microbiome">
        <title>Successional dynamics and alternative stable states in a saline activated sludge microbial community over 9 years.</title>
        <authorList>
            <person name="Wang Y."/>
            <person name="Ye J."/>
            <person name="Ju F."/>
            <person name="Liu L."/>
            <person name="Boyd J.A."/>
            <person name="Deng Y."/>
            <person name="Parks D.H."/>
            <person name="Jiang X."/>
            <person name="Yin X."/>
            <person name="Woodcroft B.J."/>
            <person name="Tyson G.W."/>
            <person name="Hugenholtz P."/>
            <person name="Polz M.F."/>
            <person name="Zhang T."/>
        </authorList>
    </citation>
    <scope>NUCLEOTIDE SEQUENCE</scope>
    <source>
        <strain evidence="10">HKST-UBA01</strain>
    </source>
</reference>
<dbReference type="PIRSF" id="PIRSF001549">
    <property type="entry name" value="His-tRNA_synth"/>
    <property type="match status" value="1"/>
</dbReference>
<proteinExistence type="inferred from homology"/>
<reference evidence="10" key="1">
    <citation type="submission" date="2020-04" db="EMBL/GenBank/DDBJ databases">
        <authorList>
            <person name="Zhang T."/>
        </authorList>
    </citation>
    <scope>NUCLEOTIDE SEQUENCE</scope>
    <source>
        <strain evidence="10">HKST-UBA01</strain>
    </source>
</reference>
<keyword evidence="7" id="KW-0963">Cytoplasm</keyword>
<dbReference type="GO" id="GO:0006427">
    <property type="term" value="P:histidyl-tRNA aminoacylation"/>
    <property type="evidence" value="ECO:0007669"/>
    <property type="project" value="UniProtKB-UniRule"/>
</dbReference>
<dbReference type="InterPro" id="IPR036621">
    <property type="entry name" value="Anticodon-bd_dom_sf"/>
</dbReference>
<name>A0A956LWG2_UNCEI</name>
<dbReference type="PROSITE" id="PS50862">
    <property type="entry name" value="AA_TRNA_LIGASE_II"/>
    <property type="match status" value="1"/>
</dbReference>
<dbReference type="Pfam" id="PF03129">
    <property type="entry name" value="HGTP_anticodon"/>
    <property type="match status" value="1"/>
</dbReference>
<dbReference type="HAMAP" id="MF_00127">
    <property type="entry name" value="His_tRNA_synth"/>
    <property type="match status" value="1"/>
</dbReference>
<dbReference type="InterPro" id="IPR045864">
    <property type="entry name" value="aa-tRNA-synth_II/BPL/LPL"/>
</dbReference>
<dbReference type="SUPFAM" id="SSF52954">
    <property type="entry name" value="Class II aaRS ABD-related"/>
    <property type="match status" value="1"/>
</dbReference>
<evidence type="ECO:0000256" key="3">
    <source>
        <dbReference type="ARBA" id="ARBA00022840"/>
    </source>
</evidence>
<accession>A0A956LWG2</accession>
<dbReference type="GO" id="GO:0004821">
    <property type="term" value="F:histidine-tRNA ligase activity"/>
    <property type="evidence" value="ECO:0007669"/>
    <property type="project" value="UniProtKB-UniRule"/>
</dbReference>
<comment type="caution">
    <text evidence="10">The sequence shown here is derived from an EMBL/GenBank/DDBJ whole genome shotgun (WGS) entry which is preliminary data.</text>
</comment>
<dbReference type="GO" id="GO:0005524">
    <property type="term" value="F:ATP binding"/>
    <property type="evidence" value="ECO:0007669"/>
    <property type="project" value="UniProtKB-UniRule"/>
</dbReference>
<feature type="binding site" evidence="8">
    <location>
        <position position="116"/>
    </location>
    <ligand>
        <name>L-histidine</name>
        <dbReference type="ChEBI" id="CHEBI:57595"/>
    </ligand>
</feature>
<dbReference type="InterPro" id="IPR006195">
    <property type="entry name" value="aa-tRNA-synth_II"/>
</dbReference>
<dbReference type="InterPro" id="IPR041715">
    <property type="entry name" value="HisRS-like_core"/>
</dbReference>
<comment type="catalytic activity">
    <reaction evidence="6 7">
        <text>tRNA(His) + L-histidine + ATP = L-histidyl-tRNA(His) + AMP + diphosphate + H(+)</text>
        <dbReference type="Rhea" id="RHEA:17313"/>
        <dbReference type="Rhea" id="RHEA-COMP:9665"/>
        <dbReference type="Rhea" id="RHEA-COMP:9689"/>
        <dbReference type="ChEBI" id="CHEBI:15378"/>
        <dbReference type="ChEBI" id="CHEBI:30616"/>
        <dbReference type="ChEBI" id="CHEBI:33019"/>
        <dbReference type="ChEBI" id="CHEBI:57595"/>
        <dbReference type="ChEBI" id="CHEBI:78442"/>
        <dbReference type="ChEBI" id="CHEBI:78527"/>
        <dbReference type="ChEBI" id="CHEBI:456215"/>
        <dbReference type="EC" id="6.1.1.21"/>
    </reaction>
</comment>
<organism evidence="10 11">
    <name type="scientific">Eiseniibacteriota bacterium</name>
    <dbReference type="NCBI Taxonomy" id="2212470"/>
    <lineage>
        <taxon>Bacteria</taxon>
        <taxon>Candidatus Eiseniibacteriota</taxon>
    </lineage>
</organism>
<evidence type="ECO:0000256" key="6">
    <source>
        <dbReference type="ARBA" id="ARBA00047639"/>
    </source>
</evidence>
<comment type="subunit">
    <text evidence="7">Homodimer.</text>
</comment>
<feature type="binding site" evidence="8">
    <location>
        <begin position="87"/>
        <end position="89"/>
    </location>
    <ligand>
        <name>L-histidine</name>
        <dbReference type="ChEBI" id="CHEBI:57595"/>
    </ligand>
</feature>
<dbReference type="EC" id="6.1.1.21" evidence="7"/>
<keyword evidence="5 7" id="KW-0030">Aminoacyl-tRNA synthetase</keyword>
<feature type="binding site" evidence="8">
    <location>
        <position position="132"/>
    </location>
    <ligand>
        <name>L-histidine</name>
        <dbReference type="ChEBI" id="CHEBI:57595"/>
    </ligand>
</feature>
<evidence type="ECO:0000313" key="11">
    <source>
        <dbReference type="Proteomes" id="UP000697710"/>
    </source>
</evidence>
<keyword evidence="2 7" id="KW-0547">Nucleotide-binding</keyword>
<sequence>MKESKFMERITPRTFKGTRDLLPVDMIRREELFDYVRRVYRRYGFLPLETPAVEYLDVLLGKYGTEGEKLLYRLDYKGGHVLALRYDLTVPLARVVAQHADLPKPFKRYQMQPVWRADSPQLRQGRYREFYQCDADIVGEEDRIADAEILAVIAELVDGLGMGTFHVRVNHRKILEGMVAAAGLPADAGPAVLRAIDKIDKVGEKGIESELEREGVPTEARRVLLDLLQHPSGGAAEIESLRDRLPDQPAIAEGCADLLRIWSCLDALGSGLEPYQFRLGLARGLDYYTGAVYEAFTDALPHMGSLAGGGRYDGLIAIFSGQDVAAVGATVGMDRILTALDQLGLNPPRSSVTEVMVLQWGEGSEPAALAMTGRLRRAGISTEIGYRSGKLGKQIGGVSKRGIPLVLFQGPEEAERGEWSLKVLSSGEQHTVAERDVETVVRRQIEAIAAEGSAR</sequence>
<dbReference type="GO" id="GO:0005737">
    <property type="term" value="C:cytoplasm"/>
    <property type="evidence" value="ECO:0007669"/>
    <property type="project" value="UniProtKB-SubCell"/>
</dbReference>
<feature type="binding site" evidence="8">
    <location>
        <position position="283"/>
    </location>
    <ligand>
        <name>L-histidine</name>
        <dbReference type="ChEBI" id="CHEBI:57595"/>
    </ligand>
</feature>
<feature type="binding site" evidence="8">
    <location>
        <begin position="287"/>
        <end position="288"/>
    </location>
    <ligand>
        <name>L-histidine</name>
        <dbReference type="ChEBI" id="CHEBI:57595"/>
    </ligand>
</feature>